<reference evidence="3" key="1">
    <citation type="submission" date="2015-12" db="EMBL/GenBank/DDBJ databases">
        <title>Update maize B73 reference genome by single molecule sequencing technologies.</title>
        <authorList>
            <consortium name="Maize Genome Sequencing Project"/>
            <person name="Ware D."/>
        </authorList>
    </citation>
    <scope>NUCLEOTIDE SEQUENCE [LARGE SCALE GENOMIC DNA]</scope>
    <source>
        <strain evidence="3">cv. B73</strain>
    </source>
</reference>
<accession>A0A804Q7X2</accession>
<evidence type="ECO:0000256" key="1">
    <source>
        <dbReference type="SAM" id="MobiDB-lite"/>
    </source>
</evidence>
<feature type="region of interest" description="Disordered" evidence="1">
    <location>
        <begin position="114"/>
        <end position="134"/>
    </location>
</feature>
<feature type="compositionally biased region" description="Low complexity" evidence="1">
    <location>
        <begin position="119"/>
        <end position="134"/>
    </location>
</feature>
<proteinExistence type="predicted"/>
<evidence type="ECO:0000313" key="3">
    <source>
        <dbReference type="Proteomes" id="UP000007305"/>
    </source>
</evidence>
<keyword evidence="3" id="KW-1185">Reference proteome</keyword>
<organism evidence="2 3">
    <name type="scientific">Zea mays</name>
    <name type="common">Maize</name>
    <dbReference type="NCBI Taxonomy" id="4577"/>
    <lineage>
        <taxon>Eukaryota</taxon>
        <taxon>Viridiplantae</taxon>
        <taxon>Streptophyta</taxon>
        <taxon>Embryophyta</taxon>
        <taxon>Tracheophyta</taxon>
        <taxon>Spermatophyta</taxon>
        <taxon>Magnoliopsida</taxon>
        <taxon>Liliopsida</taxon>
        <taxon>Poales</taxon>
        <taxon>Poaceae</taxon>
        <taxon>PACMAD clade</taxon>
        <taxon>Panicoideae</taxon>
        <taxon>Andropogonodae</taxon>
        <taxon>Andropogoneae</taxon>
        <taxon>Tripsacinae</taxon>
        <taxon>Zea</taxon>
    </lineage>
</organism>
<reference evidence="2" key="3">
    <citation type="submission" date="2021-05" db="UniProtKB">
        <authorList>
            <consortium name="EnsemblPlants"/>
        </authorList>
    </citation>
    <scope>IDENTIFICATION</scope>
    <source>
        <strain evidence="2">cv. B73</strain>
    </source>
</reference>
<dbReference type="InParanoid" id="A0A804Q7X2"/>
<name>A0A804Q7X2_MAIZE</name>
<evidence type="ECO:0000313" key="2">
    <source>
        <dbReference type="EnsemblPlants" id="Zm00001eb307180_P001"/>
    </source>
</evidence>
<protein>
    <submittedName>
        <fullName evidence="2">Uncharacterized protein</fullName>
    </submittedName>
</protein>
<dbReference type="Proteomes" id="UP000007305">
    <property type="component" value="Chromosome 7"/>
</dbReference>
<dbReference type="AlphaFoldDB" id="A0A804Q7X2"/>
<dbReference type="EnsemblPlants" id="Zm00001eb307180_T001">
    <property type="protein sequence ID" value="Zm00001eb307180_P001"/>
    <property type="gene ID" value="Zm00001eb307180"/>
</dbReference>
<dbReference type="Gramene" id="Zm00001eb307180_T001">
    <property type="protein sequence ID" value="Zm00001eb307180_P001"/>
    <property type="gene ID" value="Zm00001eb307180"/>
</dbReference>
<reference evidence="2" key="2">
    <citation type="submission" date="2019-07" db="EMBL/GenBank/DDBJ databases">
        <authorList>
            <person name="Seetharam A."/>
            <person name="Woodhouse M."/>
            <person name="Cannon E."/>
        </authorList>
    </citation>
    <scope>NUCLEOTIDE SEQUENCE [LARGE SCALE GENOMIC DNA]</scope>
    <source>
        <strain evidence="2">cv. B73</strain>
    </source>
</reference>
<sequence>MAVGPLQLPKRPLSPMAGQQLCSPPPMAPPPPCVPSALLPPLAELLRKAAAAAYLDGAQKFQQSSPHFFPWPKVPPAASSAPMASSPGSELLPCIVVGRRCRCHYLAHSSRSELHRRPAQQAARRSSMLLRLAR</sequence>